<name>A0A7C9RA79_9HYPH</name>
<evidence type="ECO:0000313" key="1">
    <source>
        <dbReference type="EMBL" id="NGN43438.1"/>
    </source>
</evidence>
<comment type="caution">
    <text evidence="1">The sequence shown here is derived from an EMBL/GenBank/DDBJ whole genome shotgun (WGS) entry which is preliminary data.</text>
</comment>
<evidence type="ECO:0000313" key="2">
    <source>
        <dbReference type="Proteomes" id="UP000481252"/>
    </source>
</evidence>
<keyword evidence="2" id="KW-1185">Reference proteome</keyword>
<dbReference type="Proteomes" id="UP000481252">
    <property type="component" value="Unassembled WGS sequence"/>
</dbReference>
<gene>
    <name evidence="1" type="ORF">G6N74_20410</name>
</gene>
<dbReference type="RefSeq" id="WP_165119859.1">
    <property type="nucleotide sequence ID" value="NZ_JAAKZG010000009.1"/>
</dbReference>
<reference evidence="1 2" key="1">
    <citation type="submission" date="2020-02" db="EMBL/GenBank/DDBJ databases">
        <title>Genome sequence of the type strain CGMCC 1.15528 of Mesorhizobium zhangyense.</title>
        <authorList>
            <person name="Gao J."/>
            <person name="Sun J."/>
        </authorList>
    </citation>
    <scope>NUCLEOTIDE SEQUENCE [LARGE SCALE GENOMIC DNA]</scope>
    <source>
        <strain evidence="1 2">CGMCC 1.15528</strain>
    </source>
</reference>
<dbReference type="EMBL" id="JAAKZG010000009">
    <property type="protein sequence ID" value="NGN43438.1"/>
    <property type="molecule type" value="Genomic_DNA"/>
</dbReference>
<accession>A0A7C9RA79</accession>
<organism evidence="1 2">
    <name type="scientific">Mesorhizobium zhangyense</name>
    <dbReference type="NCBI Taxonomy" id="1776730"/>
    <lineage>
        <taxon>Bacteria</taxon>
        <taxon>Pseudomonadati</taxon>
        <taxon>Pseudomonadota</taxon>
        <taxon>Alphaproteobacteria</taxon>
        <taxon>Hyphomicrobiales</taxon>
        <taxon>Phyllobacteriaceae</taxon>
        <taxon>Mesorhizobium</taxon>
    </lineage>
</organism>
<sequence>MEFATPDTLYSKLVTIVDDGTSFILCHPRDDTGTDPDISILFRARSGTAEVLRVFDREIPSMTALADKIVLVDDDCGVYIFAAGDWSEWTDMDPKLARISNLRTVRSKVYGLCYDGIIYRWDEPNWTQVTDGIPKLYLHDLKGIGQNGLLASGSGGFLAEVVGRGFDRYDIPTNMNLTCILPLGGAQLLVTGWEGTALLGERDEMQFVDQGARDDITFAEAVRWQGRTLVTARDEILELKDNTLVVAWTTRNLGLVTYEEQLWKHSNEGAAYHSSGEWTNVPLSVDMDL</sequence>
<protein>
    <submittedName>
        <fullName evidence="1">Uncharacterized protein</fullName>
    </submittedName>
</protein>
<dbReference type="AlphaFoldDB" id="A0A7C9RA79"/>
<proteinExistence type="predicted"/>